<evidence type="ECO:0000313" key="2">
    <source>
        <dbReference type="Proteomes" id="UP000573327"/>
    </source>
</evidence>
<name>A0A7W7SHT8_9ACTN</name>
<dbReference type="AlphaFoldDB" id="A0A7W7SHT8"/>
<gene>
    <name evidence="1" type="ORF">F4556_005106</name>
</gene>
<keyword evidence="2" id="KW-1185">Reference proteome</keyword>
<reference evidence="1 2" key="1">
    <citation type="submission" date="2020-08" db="EMBL/GenBank/DDBJ databases">
        <title>Sequencing the genomes of 1000 actinobacteria strains.</title>
        <authorList>
            <person name="Klenk H.-P."/>
        </authorList>
    </citation>
    <scope>NUCLEOTIDE SEQUENCE [LARGE SCALE GENOMIC DNA]</scope>
    <source>
        <strain evidence="1 2">DSM 44786</strain>
    </source>
</reference>
<dbReference type="RefSeq" id="WP_184920000.1">
    <property type="nucleotide sequence ID" value="NZ_JACHJR010000001.1"/>
</dbReference>
<accession>A0A7W7SHT8</accession>
<evidence type="ECO:0000313" key="1">
    <source>
        <dbReference type="EMBL" id="MBB4949571.1"/>
    </source>
</evidence>
<dbReference type="Proteomes" id="UP000573327">
    <property type="component" value="Unassembled WGS sequence"/>
</dbReference>
<organism evidence="1 2">
    <name type="scientific">Kitasatospora gansuensis</name>
    <dbReference type="NCBI Taxonomy" id="258050"/>
    <lineage>
        <taxon>Bacteria</taxon>
        <taxon>Bacillati</taxon>
        <taxon>Actinomycetota</taxon>
        <taxon>Actinomycetes</taxon>
        <taxon>Kitasatosporales</taxon>
        <taxon>Streptomycetaceae</taxon>
        <taxon>Kitasatospora</taxon>
    </lineage>
</organism>
<proteinExistence type="predicted"/>
<comment type="caution">
    <text evidence="1">The sequence shown here is derived from an EMBL/GenBank/DDBJ whole genome shotgun (WGS) entry which is preliminary data.</text>
</comment>
<sequence length="139" mass="15313">MPLNLTTRRNAESATTAVDRLDDLELHSPRPYPGSDVLWEELACGRTGCDWTGALFYSHLRASRGHNRRHVGCTGTPGTYRVHRPDSEITHRLAEAFPGIDFTLSTGPDGRTITWTGGPEPLHVTARLGTHQGTCNRLP</sequence>
<dbReference type="EMBL" id="JACHJR010000001">
    <property type="protein sequence ID" value="MBB4949571.1"/>
    <property type="molecule type" value="Genomic_DNA"/>
</dbReference>
<protein>
    <submittedName>
        <fullName evidence="1">Uncharacterized protein</fullName>
    </submittedName>
</protein>